<reference evidence="1" key="1">
    <citation type="submission" date="2018-10" db="EMBL/GenBank/DDBJ databases">
        <title>Hidden diversity of soil giant viruses.</title>
        <authorList>
            <person name="Schulz F."/>
            <person name="Alteio L."/>
            <person name="Goudeau D."/>
            <person name="Ryan E.M."/>
            <person name="Malmstrom R.R."/>
            <person name="Blanchard J."/>
            <person name="Woyke T."/>
        </authorList>
    </citation>
    <scope>NUCLEOTIDE SEQUENCE</scope>
    <source>
        <strain evidence="1">HYV1</strain>
    </source>
</reference>
<name>A0A3G5A849_9VIRU</name>
<dbReference type="SUPFAM" id="SSF81901">
    <property type="entry name" value="HCP-like"/>
    <property type="match status" value="1"/>
</dbReference>
<evidence type="ECO:0000313" key="1">
    <source>
        <dbReference type="EMBL" id="AYV83470.1"/>
    </source>
</evidence>
<dbReference type="Gene3D" id="1.25.40.10">
    <property type="entry name" value="Tetratricopeptide repeat domain"/>
    <property type="match status" value="1"/>
</dbReference>
<sequence>MSDLDGKVMYYLNHLDQLHDSVEVSKELLAQCIEHEPKNKYYLMIIGLILAWLGEKKNSIEWFERAAQFDYAEAMYVLGMIYEDEGNIEKAKAWYSESSYLGYSPGIIKLAIINKEDAEFFRELMTFAYTYAGDTKMRENAIKVYTELKNFNISQHESDLIAANKEFYLKSQVKHLEQQNALLIAENDSLKHPKKTFCERLGLMLRKSDGEVGYYPVRKKFENFPHF</sequence>
<proteinExistence type="predicted"/>
<evidence type="ECO:0008006" key="2">
    <source>
        <dbReference type="Google" id="ProtNLM"/>
    </source>
</evidence>
<dbReference type="Pfam" id="PF13181">
    <property type="entry name" value="TPR_8"/>
    <property type="match status" value="1"/>
</dbReference>
<dbReference type="EMBL" id="MK072389">
    <property type="protein sequence ID" value="AYV83470.1"/>
    <property type="molecule type" value="Genomic_DNA"/>
</dbReference>
<dbReference type="InterPro" id="IPR006597">
    <property type="entry name" value="Sel1-like"/>
</dbReference>
<dbReference type="InterPro" id="IPR019734">
    <property type="entry name" value="TPR_rpt"/>
</dbReference>
<organism evidence="1">
    <name type="scientific">Hyperionvirus sp</name>
    <dbReference type="NCBI Taxonomy" id="2487770"/>
    <lineage>
        <taxon>Viruses</taxon>
        <taxon>Varidnaviria</taxon>
        <taxon>Bamfordvirae</taxon>
        <taxon>Nucleocytoviricota</taxon>
        <taxon>Megaviricetes</taxon>
        <taxon>Imitervirales</taxon>
        <taxon>Mimiviridae</taxon>
        <taxon>Klosneuvirinae</taxon>
    </lineage>
</organism>
<dbReference type="InterPro" id="IPR011990">
    <property type="entry name" value="TPR-like_helical_dom_sf"/>
</dbReference>
<dbReference type="SMART" id="SM00671">
    <property type="entry name" value="SEL1"/>
    <property type="match status" value="1"/>
</dbReference>
<accession>A0A3G5A849</accession>
<gene>
    <name evidence="1" type="ORF">Hyperionvirus7_41</name>
</gene>
<protein>
    <recommendedName>
        <fullName evidence="2">Tetratricopeptide repeat protein</fullName>
    </recommendedName>
</protein>